<evidence type="ECO:0000313" key="7">
    <source>
        <dbReference type="EMBL" id="CAF1272144.1"/>
    </source>
</evidence>
<feature type="region of interest" description="Disordered" evidence="4">
    <location>
        <begin position="423"/>
        <end position="450"/>
    </location>
</feature>
<dbReference type="SUPFAM" id="SSF57850">
    <property type="entry name" value="RING/U-box"/>
    <property type="match status" value="1"/>
</dbReference>
<dbReference type="PROSITE" id="PS50089">
    <property type="entry name" value="ZF_RING_2"/>
    <property type="match status" value="1"/>
</dbReference>
<protein>
    <recommendedName>
        <fullName evidence="5">RING-type domain-containing protein</fullName>
    </recommendedName>
</protein>
<name>A0A813R5I6_9BILA</name>
<evidence type="ECO:0000256" key="2">
    <source>
        <dbReference type="ARBA" id="ARBA00022833"/>
    </source>
</evidence>
<accession>A0A813R5I6</accession>
<dbReference type="InterPro" id="IPR001841">
    <property type="entry name" value="Znf_RING"/>
</dbReference>
<feature type="region of interest" description="Disordered" evidence="4">
    <location>
        <begin position="321"/>
        <end position="355"/>
    </location>
</feature>
<feature type="domain" description="RING-type" evidence="5">
    <location>
        <begin position="459"/>
        <end position="500"/>
    </location>
</feature>
<dbReference type="Gene3D" id="3.30.40.10">
    <property type="entry name" value="Zinc/RING finger domain, C3HC4 (zinc finger)"/>
    <property type="match status" value="1"/>
</dbReference>
<dbReference type="Proteomes" id="UP000681722">
    <property type="component" value="Unassembled WGS sequence"/>
</dbReference>
<evidence type="ECO:0000313" key="6">
    <source>
        <dbReference type="EMBL" id="CAF0778915.1"/>
    </source>
</evidence>
<keyword evidence="1 3" id="KW-0863">Zinc-finger</keyword>
<gene>
    <name evidence="6" type="ORF">GPM918_LOCUS2351</name>
    <name evidence="7" type="ORF">OVA965_LOCUS27236</name>
    <name evidence="8" type="ORF">SRO942_LOCUS2351</name>
    <name evidence="9" type="ORF">TMI583_LOCUS27979</name>
</gene>
<sequence length="511" mass="59649">MEQQKNKETNHLLCRNNLNERITLLSQIASDIHNSRCENETLQQCKPAMIRLSSPLSSAPPLVRKRRLSSDTPDIPTMLIPIQDHRRIVVDDDDLFLTRQLLTHEKSKKKQRYNQTTIDNHNHEQLTLYEDYFNQRQQQLTNHLLNKRTRYEKINELENQPPVTKRNQKQQEQQQMNVNDLNNYIHDEILARQNRGRYPIINDMLPSYFSNQLPLSNYNSTLFSVDQTTDVPKHSNSYYRTSSAPNHHPCLDHSQQQIQAQVFPYRREIPVDVVRSLSPTLTTYDDEQTILRNVPLSTKKNIKATSQTNSMVIRRNENSINTTPITSTANNKNNCNRNGNISPTYSETSSETSSCSSDENYLFQQRCRSNSIGRNSHWRSYRERENYEALLDLAEKLSDPNRFNQFDVRQFLSYRYKAPNTSTSGDEVSTIRRSGRISPQNRHTIIPSTTPTSSTQTGCVICMCPFKNRQCIRQLPCGHEYHSKCIQKWLDMNSTCPLCRQDWRGSIYHTM</sequence>
<dbReference type="Proteomes" id="UP000682733">
    <property type="component" value="Unassembled WGS sequence"/>
</dbReference>
<reference evidence="6" key="1">
    <citation type="submission" date="2021-02" db="EMBL/GenBank/DDBJ databases">
        <authorList>
            <person name="Nowell W R."/>
        </authorList>
    </citation>
    <scope>NUCLEOTIDE SEQUENCE</scope>
</reference>
<feature type="compositionally biased region" description="Low complexity" evidence="4">
    <location>
        <begin position="330"/>
        <end position="355"/>
    </location>
</feature>
<dbReference type="AlphaFoldDB" id="A0A813R5I6"/>
<dbReference type="GO" id="GO:0061630">
    <property type="term" value="F:ubiquitin protein ligase activity"/>
    <property type="evidence" value="ECO:0007669"/>
    <property type="project" value="TreeGrafter"/>
</dbReference>
<dbReference type="PANTHER" id="PTHR46171">
    <property type="entry name" value="GH10160P"/>
    <property type="match status" value="1"/>
</dbReference>
<evidence type="ECO:0000256" key="3">
    <source>
        <dbReference type="PROSITE-ProRule" id="PRU00175"/>
    </source>
</evidence>
<organism evidence="6 10">
    <name type="scientific">Didymodactylos carnosus</name>
    <dbReference type="NCBI Taxonomy" id="1234261"/>
    <lineage>
        <taxon>Eukaryota</taxon>
        <taxon>Metazoa</taxon>
        <taxon>Spiralia</taxon>
        <taxon>Gnathifera</taxon>
        <taxon>Rotifera</taxon>
        <taxon>Eurotatoria</taxon>
        <taxon>Bdelloidea</taxon>
        <taxon>Philodinida</taxon>
        <taxon>Philodinidae</taxon>
        <taxon>Didymodactylos</taxon>
    </lineage>
</organism>
<dbReference type="EMBL" id="CAJNOK010017878">
    <property type="protein sequence ID" value="CAF1272144.1"/>
    <property type="molecule type" value="Genomic_DNA"/>
</dbReference>
<dbReference type="GO" id="GO:0016567">
    <property type="term" value="P:protein ubiquitination"/>
    <property type="evidence" value="ECO:0007669"/>
    <property type="project" value="TreeGrafter"/>
</dbReference>
<dbReference type="EMBL" id="CAJOBC010000258">
    <property type="protein sequence ID" value="CAF3561880.1"/>
    <property type="molecule type" value="Genomic_DNA"/>
</dbReference>
<evidence type="ECO:0000256" key="4">
    <source>
        <dbReference type="SAM" id="MobiDB-lite"/>
    </source>
</evidence>
<keyword evidence="1 3" id="KW-0479">Metal-binding</keyword>
<evidence type="ECO:0000313" key="9">
    <source>
        <dbReference type="EMBL" id="CAF4077499.1"/>
    </source>
</evidence>
<dbReference type="EMBL" id="CAJOBA010039436">
    <property type="protein sequence ID" value="CAF4077499.1"/>
    <property type="molecule type" value="Genomic_DNA"/>
</dbReference>
<proteinExistence type="predicted"/>
<dbReference type="Pfam" id="PF13639">
    <property type="entry name" value="zf-RING_2"/>
    <property type="match status" value="1"/>
</dbReference>
<evidence type="ECO:0000259" key="5">
    <source>
        <dbReference type="PROSITE" id="PS50089"/>
    </source>
</evidence>
<keyword evidence="10" id="KW-1185">Reference proteome</keyword>
<dbReference type="EMBL" id="CAJNOQ010000258">
    <property type="protein sequence ID" value="CAF0778915.1"/>
    <property type="molecule type" value="Genomic_DNA"/>
</dbReference>
<evidence type="ECO:0000313" key="10">
    <source>
        <dbReference type="Proteomes" id="UP000663829"/>
    </source>
</evidence>
<dbReference type="PANTHER" id="PTHR46171:SF3">
    <property type="entry name" value="GH10160P"/>
    <property type="match status" value="1"/>
</dbReference>
<dbReference type="Proteomes" id="UP000677228">
    <property type="component" value="Unassembled WGS sequence"/>
</dbReference>
<evidence type="ECO:0000313" key="8">
    <source>
        <dbReference type="EMBL" id="CAF3561880.1"/>
    </source>
</evidence>
<dbReference type="OrthoDB" id="1714475at2759"/>
<dbReference type="SMART" id="SM00184">
    <property type="entry name" value="RING"/>
    <property type="match status" value="1"/>
</dbReference>
<dbReference type="InterPro" id="IPR013083">
    <property type="entry name" value="Znf_RING/FYVE/PHD"/>
</dbReference>
<dbReference type="Proteomes" id="UP000663829">
    <property type="component" value="Unassembled WGS sequence"/>
</dbReference>
<comment type="caution">
    <text evidence="6">The sequence shown here is derived from an EMBL/GenBank/DDBJ whole genome shotgun (WGS) entry which is preliminary data.</text>
</comment>
<keyword evidence="2" id="KW-0862">Zinc</keyword>
<evidence type="ECO:0000256" key="1">
    <source>
        <dbReference type="ARBA" id="ARBA00022771"/>
    </source>
</evidence>
<dbReference type="GO" id="GO:0008270">
    <property type="term" value="F:zinc ion binding"/>
    <property type="evidence" value="ECO:0007669"/>
    <property type="project" value="UniProtKB-KW"/>
</dbReference>